<dbReference type="Pfam" id="PF01738">
    <property type="entry name" value="DLH"/>
    <property type="match status" value="1"/>
</dbReference>
<feature type="domain" description="Dienelactone hydrolase" evidence="1">
    <location>
        <begin position="16"/>
        <end position="226"/>
    </location>
</feature>
<dbReference type="AlphaFoldDB" id="A0AAW8DU51"/>
<proteinExistence type="predicted"/>
<protein>
    <submittedName>
        <fullName evidence="2">Carboxymethylenebutenolidase</fullName>
        <ecNumber evidence="2">3.1.1.45</ecNumber>
    </submittedName>
</protein>
<organism evidence="2 3">
    <name type="scientific">Variovorax boronicumulans</name>
    <dbReference type="NCBI Taxonomy" id="436515"/>
    <lineage>
        <taxon>Bacteria</taxon>
        <taxon>Pseudomonadati</taxon>
        <taxon>Pseudomonadota</taxon>
        <taxon>Betaproteobacteria</taxon>
        <taxon>Burkholderiales</taxon>
        <taxon>Comamonadaceae</taxon>
        <taxon>Variovorax</taxon>
    </lineage>
</organism>
<evidence type="ECO:0000313" key="3">
    <source>
        <dbReference type="Proteomes" id="UP001244295"/>
    </source>
</evidence>
<dbReference type="EMBL" id="JAUSRR010000003">
    <property type="protein sequence ID" value="MDP9922998.1"/>
    <property type="molecule type" value="Genomic_DNA"/>
</dbReference>
<dbReference type="GO" id="GO:0008806">
    <property type="term" value="F:carboxymethylenebutenolidase activity"/>
    <property type="evidence" value="ECO:0007669"/>
    <property type="project" value="UniProtKB-EC"/>
</dbReference>
<gene>
    <name evidence="2" type="ORF">J2W25_002019</name>
</gene>
<evidence type="ECO:0000259" key="1">
    <source>
        <dbReference type="Pfam" id="PF01738"/>
    </source>
</evidence>
<keyword evidence="2" id="KW-0378">Hydrolase</keyword>
<evidence type="ECO:0000313" key="2">
    <source>
        <dbReference type="EMBL" id="MDP9922998.1"/>
    </source>
</evidence>
<dbReference type="RefSeq" id="WP_307636545.1">
    <property type="nucleotide sequence ID" value="NZ_JAUSRR010000003.1"/>
</dbReference>
<dbReference type="EC" id="3.1.1.45" evidence="2"/>
<dbReference type="InterPro" id="IPR051049">
    <property type="entry name" value="Dienelactone_hydrolase-like"/>
</dbReference>
<dbReference type="SUPFAM" id="SSF53474">
    <property type="entry name" value="alpha/beta-Hydrolases"/>
    <property type="match status" value="1"/>
</dbReference>
<dbReference type="InterPro" id="IPR029058">
    <property type="entry name" value="AB_hydrolase_fold"/>
</dbReference>
<dbReference type="PANTHER" id="PTHR46623">
    <property type="entry name" value="CARBOXYMETHYLENEBUTENOLIDASE-RELATED"/>
    <property type="match status" value="1"/>
</dbReference>
<reference evidence="2" key="1">
    <citation type="submission" date="2023-07" db="EMBL/GenBank/DDBJ databases">
        <title>Sorghum-associated microbial communities from plants grown in Nebraska, USA.</title>
        <authorList>
            <person name="Schachtman D."/>
        </authorList>
    </citation>
    <scope>NUCLEOTIDE SEQUENCE</scope>
    <source>
        <strain evidence="2">DS2795</strain>
    </source>
</reference>
<name>A0AAW8DU51_9BURK</name>
<sequence length="227" mass="24335">MPYITLTTDDGFQLPALHMPSETATARPLVLIQEIFGINSAMKQAAAAWAAQGFDVLCPDLFARQQSGVDLDPTQPAQFQQGIALMQGMDQQRAVRDLDAARQWFARNGKGEPVGALGYCLGGRLAVMMALSTPISAAVSYYGVGLEELMPAEPIAMAPCLLHIAERDAFVPPEVRQTILARAALQARMPAHVYEGCDHAFARPGGEHFDAAAADLALGRTLAFLRG</sequence>
<dbReference type="Gene3D" id="3.40.50.1820">
    <property type="entry name" value="alpha/beta hydrolase"/>
    <property type="match status" value="1"/>
</dbReference>
<accession>A0AAW8DU51</accession>
<dbReference type="PANTHER" id="PTHR46623:SF6">
    <property type="entry name" value="ALPHA_BETA-HYDROLASES SUPERFAMILY PROTEIN"/>
    <property type="match status" value="1"/>
</dbReference>
<dbReference type="InterPro" id="IPR002925">
    <property type="entry name" value="Dienelactn_hydro"/>
</dbReference>
<comment type="caution">
    <text evidence="2">The sequence shown here is derived from an EMBL/GenBank/DDBJ whole genome shotgun (WGS) entry which is preliminary data.</text>
</comment>
<dbReference type="Proteomes" id="UP001244295">
    <property type="component" value="Unassembled WGS sequence"/>
</dbReference>